<feature type="binding site" evidence="5">
    <location>
        <begin position="627"/>
        <end position="628"/>
    </location>
    <ligand>
        <name>substrate</name>
    </ligand>
</feature>
<protein>
    <submittedName>
        <fullName evidence="9">Kojibiose phosphorylase</fullName>
    </submittedName>
</protein>
<dbReference type="PIRSF" id="PIRSF036289">
    <property type="entry name" value="Glycosyl_hydrolase_malt_phosph"/>
    <property type="match status" value="1"/>
</dbReference>
<evidence type="ECO:0000256" key="5">
    <source>
        <dbReference type="PIRSR" id="PIRSR036289-51"/>
    </source>
</evidence>
<comment type="similarity">
    <text evidence="1">Belongs to the glycosyl hydrolase 65 family.</text>
</comment>
<evidence type="ECO:0000259" key="6">
    <source>
        <dbReference type="Pfam" id="PF03632"/>
    </source>
</evidence>
<dbReference type="EMBL" id="LRRQ01000103">
    <property type="protein sequence ID" value="OAM89201.1"/>
    <property type="molecule type" value="Genomic_DNA"/>
</dbReference>
<keyword evidence="2" id="KW-0328">Glycosyltransferase</keyword>
<keyword evidence="10" id="KW-1185">Reference proteome</keyword>
<dbReference type="GO" id="GO:0004553">
    <property type="term" value="F:hydrolase activity, hydrolyzing O-glycosyl compounds"/>
    <property type="evidence" value="ECO:0007669"/>
    <property type="project" value="TreeGrafter"/>
</dbReference>
<dbReference type="AlphaFoldDB" id="A0A178IHV4"/>
<dbReference type="GO" id="GO:0005975">
    <property type="term" value="P:carbohydrate metabolic process"/>
    <property type="evidence" value="ECO:0007669"/>
    <property type="project" value="InterPro"/>
</dbReference>
<evidence type="ECO:0000256" key="3">
    <source>
        <dbReference type="ARBA" id="ARBA00022679"/>
    </source>
</evidence>
<reference evidence="9 10" key="1">
    <citation type="submission" date="2016-01" db="EMBL/GenBank/DDBJ databases">
        <title>High potential of lignocellulose degradation of a new Verrucomicrobia species.</title>
        <authorList>
            <person name="Wang Y."/>
            <person name="Shi Y."/>
            <person name="Qiu Z."/>
            <person name="Liu S."/>
            <person name="Yang H."/>
        </authorList>
    </citation>
    <scope>NUCLEOTIDE SEQUENCE [LARGE SCALE GENOMIC DNA]</scope>
    <source>
        <strain evidence="9 10">TSB47</strain>
    </source>
</reference>
<feature type="active site" description="Proton donor" evidence="4">
    <location>
        <position position="513"/>
    </location>
</feature>
<dbReference type="SUPFAM" id="SSF48208">
    <property type="entry name" value="Six-hairpin glycosidases"/>
    <property type="match status" value="1"/>
</dbReference>
<evidence type="ECO:0000313" key="9">
    <source>
        <dbReference type="EMBL" id="OAM89201.1"/>
    </source>
</evidence>
<dbReference type="InterPro" id="IPR011013">
    <property type="entry name" value="Gal_mutarotase_sf_dom"/>
</dbReference>
<accession>A0A178IHV4</accession>
<dbReference type="InterPro" id="IPR008928">
    <property type="entry name" value="6-hairpin_glycosidase_sf"/>
</dbReference>
<gene>
    <name evidence="9" type="ORF">AW736_14400</name>
</gene>
<dbReference type="InterPro" id="IPR037018">
    <property type="entry name" value="GH65_N"/>
</dbReference>
<dbReference type="InterPro" id="IPR005196">
    <property type="entry name" value="Glyco_hydro_65_N"/>
</dbReference>
<dbReference type="Proteomes" id="UP000078486">
    <property type="component" value="Unassembled WGS sequence"/>
</dbReference>
<dbReference type="GO" id="GO:0030246">
    <property type="term" value="F:carbohydrate binding"/>
    <property type="evidence" value="ECO:0007669"/>
    <property type="project" value="InterPro"/>
</dbReference>
<dbReference type="InterPro" id="IPR012341">
    <property type="entry name" value="6hp_glycosidase-like_sf"/>
</dbReference>
<dbReference type="InterPro" id="IPR005194">
    <property type="entry name" value="Glyco_hydro_65_C"/>
</dbReference>
<dbReference type="Gene3D" id="2.60.420.10">
    <property type="entry name" value="Maltose phosphorylase, domain 3"/>
    <property type="match status" value="1"/>
</dbReference>
<dbReference type="GO" id="GO:0016757">
    <property type="term" value="F:glycosyltransferase activity"/>
    <property type="evidence" value="ECO:0007669"/>
    <property type="project" value="UniProtKB-KW"/>
</dbReference>
<evidence type="ECO:0000256" key="1">
    <source>
        <dbReference type="ARBA" id="ARBA00006768"/>
    </source>
</evidence>
<dbReference type="Pfam" id="PF03632">
    <property type="entry name" value="Glyco_hydro_65m"/>
    <property type="match status" value="1"/>
</dbReference>
<dbReference type="STRING" id="1184151.AW736_14400"/>
<name>A0A178IHV4_9BACT</name>
<dbReference type="SUPFAM" id="SSF74650">
    <property type="entry name" value="Galactose mutarotase-like"/>
    <property type="match status" value="1"/>
</dbReference>
<evidence type="ECO:0000259" key="7">
    <source>
        <dbReference type="Pfam" id="PF03633"/>
    </source>
</evidence>
<dbReference type="PANTHER" id="PTHR11051">
    <property type="entry name" value="GLYCOSYL HYDROLASE-RELATED"/>
    <property type="match status" value="1"/>
</dbReference>
<keyword evidence="3" id="KW-0808">Transferase</keyword>
<dbReference type="InterPro" id="IPR005195">
    <property type="entry name" value="Glyco_hydro_65_M"/>
</dbReference>
<feature type="domain" description="Glycoside hydrolase family 65 N-terminal" evidence="8">
    <location>
        <begin position="5"/>
        <end position="271"/>
    </location>
</feature>
<dbReference type="PANTHER" id="PTHR11051:SF8">
    <property type="entry name" value="PROTEIN-GLUCOSYLGALACTOSYLHYDROXYLYSINE GLUCOSIDASE"/>
    <property type="match status" value="1"/>
</dbReference>
<dbReference type="Pfam" id="PF03636">
    <property type="entry name" value="Glyco_hydro_65N"/>
    <property type="match status" value="1"/>
</dbReference>
<evidence type="ECO:0000313" key="10">
    <source>
        <dbReference type="Proteomes" id="UP000078486"/>
    </source>
</evidence>
<dbReference type="Pfam" id="PF03633">
    <property type="entry name" value="Glyco_hydro_65C"/>
    <property type="match status" value="1"/>
</dbReference>
<feature type="binding site" evidence="5">
    <location>
        <begin position="371"/>
        <end position="372"/>
    </location>
    <ligand>
        <name>substrate</name>
    </ligand>
</feature>
<dbReference type="InterPro" id="IPR017045">
    <property type="entry name" value="Malt_Pase/Glycosyl_Hdrlase"/>
</dbReference>
<evidence type="ECO:0000259" key="8">
    <source>
        <dbReference type="Pfam" id="PF03636"/>
    </source>
</evidence>
<feature type="domain" description="Glycoside hydrolase family 65 central catalytic" evidence="6">
    <location>
        <begin position="336"/>
        <end position="719"/>
    </location>
</feature>
<sequence length="806" mass="88075">MVEDTAFDPAAIEKNGCKFMIGNGRAGVRGTLEEFSRRQLAACTLAGLYDQVPGKWREPVNAPNPFFVRVWLDGELLSPESRAPSAHRQRLDLRAALHSRETVFRLDDGCEVTLRAERFLSAADTHIGALRFAVSTSGGCRLVIEAGIDGDVWDLNGPHLRDFAESERGGVMRLAARTQEQGRAVAVAAAVEPAFAKDDLRGDEMIGWHGRLAHAAALRAANAEEHGRVARATQSAVSGDSGAIGAPRILRRMTLVARAGIEYSFVQYIAIFADDGVDGEGRPAPSAADAAAAACRAARAAGYDALLAAHRAVWAERWARSDVQIEGDDGAQLALRHSIYQLLIIAPGHSDRVSIPARGLSGQVYKGGVFWDTEIFMLPFFNHTQPETARRLLAYRRHTLDGARRKAADLGFRGAFYAWESQETGDDACTYFNVTDVFTGRPLRTYFRDRQVHISADVAVAVWRHFEQTGDLGFLAGTGAEVVLECARFFLSRACINPDTRRFELRDVVGPDEYHERVDNNAFTNAMVAATLRIALDTLALLAEHAQAARAELVARLDYGDDARRLEEMAAALYRPQPAPGTGIIEQFDGYRRLEDASLAEVRARVIKPNEYWGATHGVAANTKVIKQADVVLMTHLFRDEFSDEVKRANWEYYEPRTEHGSSLSPCVYALVAADIGKTDWAYRYFLKTATIDLTGNSKQYVGPLYIGGTHPAANGGAWMTAVLGFGGLRMARDFVSVNPILPSAWRALAFRFCTRGQWFAVRVTRAAITVTADAANTAPAAFELHGGARRDCAPGETITSATATA</sequence>
<comment type="caution">
    <text evidence="9">The sequence shown here is derived from an EMBL/GenBank/DDBJ whole genome shotgun (WGS) entry which is preliminary data.</text>
</comment>
<evidence type="ECO:0000256" key="2">
    <source>
        <dbReference type="ARBA" id="ARBA00022676"/>
    </source>
</evidence>
<proteinExistence type="inferred from homology"/>
<organism evidence="9 10">
    <name type="scientific">Termitidicoccus mucosus</name>
    <dbReference type="NCBI Taxonomy" id="1184151"/>
    <lineage>
        <taxon>Bacteria</taxon>
        <taxon>Pseudomonadati</taxon>
        <taxon>Verrucomicrobiota</taxon>
        <taxon>Opitutia</taxon>
        <taxon>Opitutales</taxon>
        <taxon>Opitutaceae</taxon>
        <taxon>Termitidicoccus</taxon>
    </lineage>
</organism>
<feature type="domain" description="Glycoside hydrolase family 65 C-terminal" evidence="7">
    <location>
        <begin position="729"/>
        <end position="787"/>
    </location>
</feature>
<dbReference type="Gene3D" id="2.70.98.40">
    <property type="entry name" value="Glycoside hydrolase, family 65, N-terminal domain"/>
    <property type="match status" value="1"/>
</dbReference>
<evidence type="ECO:0000256" key="4">
    <source>
        <dbReference type="PIRSR" id="PIRSR036289-50"/>
    </source>
</evidence>
<dbReference type="Gene3D" id="1.50.10.10">
    <property type="match status" value="1"/>
</dbReference>